<evidence type="ECO:0000256" key="4">
    <source>
        <dbReference type="ARBA" id="ARBA00022490"/>
    </source>
</evidence>
<keyword evidence="7" id="KW-0949">S-adenosyl-L-methionine</keyword>
<dbReference type="GeneID" id="112601642"/>
<keyword evidence="5 10" id="KW-0489">Methyltransferase</keyword>
<evidence type="ECO:0000256" key="2">
    <source>
        <dbReference type="ARBA" id="ARBA00004496"/>
    </source>
</evidence>
<evidence type="ECO:0000256" key="8">
    <source>
        <dbReference type="ARBA" id="ARBA00023242"/>
    </source>
</evidence>
<dbReference type="CDD" id="cd02440">
    <property type="entry name" value="AdoMet_MTases"/>
    <property type="match status" value="1"/>
</dbReference>
<evidence type="ECO:0000256" key="7">
    <source>
        <dbReference type="ARBA" id="ARBA00022691"/>
    </source>
</evidence>
<evidence type="ECO:0000256" key="1">
    <source>
        <dbReference type="ARBA" id="ARBA00004123"/>
    </source>
</evidence>
<dbReference type="RefSeq" id="XP_025205140.1">
    <property type="nucleotide sequence ID" value="XM_025349355.1"/>
</dbReference>
<sequence length="247" mass="28271">MFKFNFNADNLDESVSNENEHQIVKTEELINPYTLTTLPFTELIIGDKSLKLIHEFPNTYNSDLIPGTYEGGFKLWECTLDLLEYLNKNTIYCKEKSVLDLGCGTGLLGIFTLISGARNVDFQDFNKEVLTNTTMNNVLVNCKERLNNCKYYSGDWKSFTTFKEDKYDLILTSETIYNVNNYAKLINLFEKKLKPSGSILLIAKNYYFGVGGSIIEFLNYLKSSKLNADILWTSTDGVKKTLLNIHF</sequence>
<evidence type="ECO:0000256" key="5">
    <source>
        <dbReference type="ARBA" id="ARBA00022603"/>
    </source>
</evidence>
<evidence type="ECO:0000256" key="9">
    <source>
        <dbReference type="ARBA" id="ARBA00038126"/>
    </source>
</evidence>
<dbReference type="InterPro" id="IPR019410">
    <property type="entry name" value="Methyltransf_16"/>
</dbReference>
<dbReference type="EMBL" id="GFXV01007708">
    <property type="protein sequence ID" value="MBW19513.1"/>
    <property type="molecule type" value="Transcribed_RNA"/>
</dbReference>
<dbReference type="PANTHER" id="PTHR14614">
    <property type="entry name" value="HEPATOCELLULAR CARCINOMA-ASSOCIATED ANTIGEN"/>
    <property type="match status" value="1"/>
</dbReference>
<comment type="similarity">
    <text evidence="9">Belongs to the methyltransferase superfamily. METTL18 family.</text>
</comment>
<dbReference type="GO" id="GO:0032259">
    <property type="term" value="P:methylation"/>
    <property type="evidence" value="ECO:0007669"/>
    <property type="project" value="UniProtKB-KW"/>
</dbReference>
<dbReference type="RefSeq" id="XP_025205139.1">
    <property type="nucleotide sequence ID" value="XM_025349354.1"/>
</dbReference>
<evidence type="ECO:0000256" key="3">
    <source>
        <dbReference type="ARBA" id="ARBA00012533"/>
    </source>
</evidence>
<keyword evidence="4" id="KW-0963">Cytoplasm</keyword>
<proteinExistence type="inferred from homology"/>
<dbReference type="GO" id="GO:0005634">
    <property type="term" value="C:nucleus"/>
    <property type="evidence" value="ECO:0007669"/>
    <property type="project" value="UniProtKB-SubCell"/>
</dbReference>
<keyword evidence="6 10" id="KW-0808">Transferase</keyword>
<protein>
    <recommendedName>
        <fullName evidence="3">protein-histidine N-methyltransferase</fullName>
        <ecNumber evidence="3">2.1.1.85</ecNumber>
    </recommendedName>
</protein>
<name>A0A2H8TYX4_9HEMI</name>
<dbReference type="PANTHER" id="PTHR14614:SF39">
    <property type="entry name" value="HISTIDINE PROTEIN METHYLTRANSFERASE 1 HOMOLOG"/>
    <property type="match status" value="1"/>
</dbReference>
<dbReference type="EMBL" id="GFXV01003092">
    <property type="protein sequence ID" value="MBW14897.1"/>
    <property type="molecule type" value="Transcribed_RNA"/>
</dbReference>
<evidence type="ECO:0000313" key="10">
    <source>
        <dbReference type="EMBL" id="MBW19513.1"/>
    </source>
</evidence>
<dbReference type="Pfam" id="PF10294">
    <property type="entry name" value="Methyltransf_16"/>
    <property type="match status" value="1"/>
</dbReference>
<dbReference type="EC" id="2.1.1.85" evidence="3"/>
<evidence type="ECO:0000256" key="6">
    <source>
        <dbReference type="ARBA" id="ARBA00022679"/>
    </source>
</evidence>
<dbReference type="GO" id="GO:0018064">
    <property type="term" value="F:protein-L-histidine N-tele-methyltransferase activity"/>
    <property type="evidence" value="ECO:0007669"/>
    <property type="project" value="UniProtKB-EC"/>
</dbReference>
<dbReference type="SUPFAM" id="SSF53335">
    <property type="entry name" value="S-adenosyl-L-methionine-dependent methyltransferases"/>
    <property type="match status" value="1"/>
</dbReference>
<comment type="subcellular location">
    <subcellularLocation>
        <location evidence="2">Cytoplasm</location>
    </subcellularLocation>
    <subcellularLocation>
        <location evidence="1">Nucleus</location>
    </subcellularLocation>
</comment>
<keyword evidence="8" id="KW-0539">Nucleus</keyword>
<dbReference type="InterPro" id="IPR029063">
    <property type="entry name" value="SAM-dependent_MTases_sf"/>
</dbReference>
<dbReference type="EMBL" id="GFXV01001844">
    <property type="protein sequence ID" value="MBW13649.1"/>
    <property type="molecule type" value="Transcribed_RNA"/>
</dbReference>
<dbReference type="OrthoDB" id="1723750at2759"/>
<dbReference type="GO" id="GO:0005737">
    <property type="term" value="C:cytoplasm"/>
    <property type="evidence" value="ECO:0007669"/>
    <property type="project" value="UniProtKB-SubCell"/>
</dbReference>
<dbReference type="AlphaFoldDB" id="A0A2H8TYX4"/>
<dbReference type="Gene3D" id="3.40.50.150">
    <property type="entry name" value="Vaccinia Virus protein VP39"/>
    <property type="match status" value="1"/>
</dbReference>
<reference evidence="10" key="1">
    <citation type="submission" date="2017-10" db="EMBL/GenBank/DDBJ databases">
        <title>Transcriptome Assembly of Sugarcane Aphid Adults.</title>
        <authorList>
            <person name="Scully E.D."/>
            <person name="Palmer N.A."/>
            <person name="Geib S.M."/>
            <person name="Sarath G."/>
            <person name="Sattler S.E."/>
        </authorList>
    </citation>
    <scope>NUCLEOTIDE SEQUENCE</scope>
    <source>
        <tissue evidence="10">Whole body</tissue>
    </source>
</reference>
<accession>A0A2H8TYX4</accession>
<organism evidence="10">
    <name type="scientific">Melanaphis sacchari</name>
    <dbReference type="NCBI Taxonomy" id="742174"/>
    <lineage>
        <taxon>Eukaryota</taxon>
        <taxon>Metazoa</taxon>
        <taxon>Ecdysozoa</taxon>
        <taxon>Arthropoda</taxon>
        <taxon>Hexapoda</taxon>
        <taxon>Insecta</taxon>
        <taxon>Pterygota</taxon>
        <taxon>Neoptera</taxon>
        <taxon>Paraneoptera</taxon>
        <taxon>Hemiptera</taxon>
        <taxon>Sternorrhyncha</taxon>
        <taxon>Aphidomorpha</taxon>
        <taxon>Aphidoidea</taxon>
        <taxon>Aphididae</taxon>
        <taxon>Aphidini</taxon>
        <taxon>Melanaphis</taxon>
    </lineage>
</organism>